<protein>
    <submittedName>
        <fullName evidence="2">NADH dehydrogenase subunit 2</fullName>
    </submittedName>
</protein>
<gene>
    <name evidence="2" type="primary">ND2</name>
</gene>
<dbReference type="CTD" id="4536"/>
<accession>A0A899L5S5</accession>
<name>A0A899L5S5_9PLAT</name>
<geneLocation type="mitochondrion" evidence="2"/>
<feature type="transmembrane region" description="Helical" evidence="1">
    <location>
        <begin position="12"/>
        <end position="31"/>
    </location>
</feature>
<feature type="transmembrane region" description="Helical" evidence="1">
    <location>
        <begin position="67"/>
        <end position="87"/>
    </location>
</feature>
<feature type="transmembrane region" description="Helical" evidence="1">
    <location>
        <begin position="309"/>
        <end position="330"/>
    </location>
</feature>
<dbReference type="AlphaFoldDB" id="A0A899L5S5"/>
<organism evidence="2">
    <name type="scientific">Amaga expatria</name>
    <dbReference type="NCBI Taxonomy" id="2744267"/>
    <lineage>
        <taxon>Eukaryota</taxon>
        <taxon>Metazoa</taxon>
        <taxon>Spiralia</taxon>
        <taxon>Lophotrochozoa</taxon>
        <taxon>Platyhelminthes</taxon>
        <taxon>Rhabditophora</taxon>
        <taxon>Seriata</taxon>
        <taxon>Tricladida</taxon>
        <taxon>Continenticola</taxon>
        <taxon>Geoplanoidea</taxon>
        <taxon>Geoplanidae</taxon>
        <taxon>Geoplaninae</taxon>
        <taxon>Amaga</taxon>
    </lineage>
</organism>
<keyword evidence="1" id="KW-0472">Membrane</keyword>
<feature type="transmembrane region" description="Helical" evidence="1">
    <location>
        <begin position="175"/>
        <end position="194"/>
    </location>
</feature>
<keyword evidence="1" id="KW-0812">Transmembrane</keyword>
<proteinExistence type="predicted"/>
<keyword evidence="1" id="KW-1133">Transmembrane helix</keyword>
<evidence type="ECO:0000256" key="1">
    <source>
        <dbReference type="SAM" id="Phobius"/>
    </source>
</evidence>
<dbReference type="GeneID" id="67787439"/>
<feature type="transmembrane region" description="Helical" evidence="1">
    <location>
        <begin position="235"/>
        <end position="256"/>
    </location>
</feature>
<feature type="transmembrane region" description="Helical" evidence="1">
    <location>
        <begin position="276"/>
        <end position="297"/>
    </location>
</feature>
<dbReference type="RefSeq" id="YP_010175658.1">
    <property type="nucleotide sequence ID" value="NC_057980.1"/>
</dbReference>
<evidence type="ECO:0000313" key="2">
    <source>
        <dbReference type="EMBL" id="QSM34665.1"/>
    </source>
</evidence>
<sequence length="332" mass="39346">MLNFVYINNINKSANILMITILLSFSIFLLFTSISGLFFFFLLELNTFIMLYILYVQFHNSFFYNNISIICYFVISVISSIWLLLSLIFSNEIYFLFSMFVKLSLFPFLWWYPYISENINNFSFFVITIIQKFFPLIIISINNGILYDLIFINLIIISIFISIFNLFYNMNNIKVFLAWSSTINACWIILIFINSFLIGFSYWFCYGIIFSLLIISLNNNMIYWDQLGNVGGFRIFFSFICLCSFSGFPPFLGFYYKYLIFGSLEELNFNLSPSLIVSFSFSLFIFLNSIAYIYLLFKLNNLIKLNSFYNNSYFFFFFMVNYLILSLGLICI</sequence>
<keyword evidence="2" id="KW-0496">Mitochondrion</keyword>
<feature type="transmembrane region" description="Helical" evidence="1">
    <location>
        <begin position="37"/>
        <end position="55"/>
    </location>
</feature>
<reference evidence="2" key="1">
    <citation type="journal article" name="PeerJ">
        <title>The land flatworm Amaga expatria (Geoplanidae) in Guadeloupe and Martinique: new reports and molecular characterization including complete mitogenome.</title>
        <authorList>
            <person name="Justine J.L."/>
            <person name="Gey D."/>
            <person name="Thevenot J."/>
            <person name="Gastineau R."/>
            <person name="Jones H.D."/>
        </authorList>
    </citation>
    <scope>NUCLEOTIDE SEQUENCE</scope>
</reference>
<feature type="transmembrane region" description="Helical" evidence="1">
    <location>
        <begin position="145"/>
        <end position="168"/>
    </location>
</feature>
<dbReference type="EMBL" id="MT527191">
    <property type="protein sequence ID" value="QSM34665.1"/>
    <property type="molecule type" value="Genomic_DNA"/>
</dbReference>
<feature type="transmembrane region" description="Helical" evidence="1">
    <location>
        <begin position="93"/>
        <end position="112"/>
    </location>
</feature>
<feature type="transmembrane region" description="Helical" evidence="1">
    <location>
        <begin position="119"/>
        <end position="139"/>
    </location>
</feature>
<feature type="transmembrane region" description="Helical" evidence="1">
    <location>
        <begin position="200"/>
        <end position="223"/>
    </location>
</feature>